<evidence type="ECO:0000313" key="2">
    <source>
        <dbReference type="Proteomes" id="UP000038200"/>
    </source>
</evidence>
<dbReference type="EMBL" id="CDOL01000226">
    <property type="protein sequence ID" value="CEN53140.1"/>
    <property type="molecule type" value="Genomic_DNA"/>
</dbReference>
<protein>
    <submittedName>
        <fullName evidence="1">Uncharacterized protein</fullName>
    </submittedName>
</protein>
<reference evidence="1 2" key="1">
    <citation type="submission" date="2015-01" db="EMBL/GenBank/DDBJ databases">
        <authorList>
            <person name="Xiang T."/>
            <person name="Song Y."/>
            <person name="Huang L."/>
            <person name="Wang B."/>
            <person name="Wu P."/>
        </authorList>
    </citation>
    <scope>NUCLEOTIDE SEQUENCE [LARGE SCALE GENOMIC DNA]</scope>
    <source>
        <strain evidence="1 2">CcD93</strain>
    </source>
</reference>
<organism evidence="1 2">
    <name type="scientific">Capnocytophaga canis</name>
    <dbReference type="NCBI Taxonomy" id="1848903"/>
    <lineage>
        <taxon>Bacteria</taxon>
        <taxon>Pseudomonadati</taxon>
        <taxon>Bacteroidota</taxon>
        <taxon>Flavobacteriia</taxon>
        <taxon>Flavobacteriales</taxon>
        <taxon>Flavobacteriaceae</taxon>
        <taxon>Capnocytophaga</taxon>
    </lineage>
</organism>
<name>A0A0B7IMR1_9FLAO</name>
<dbReference type="Proteomes" id="UP000038200">
    <property type="component" value="Unassembled WGS sequence"/>
</dbReference>
<evidence type="ECO:0000313" key="1">
    <source>
        <dbReference type="EMBL" id="CEN53140.1"/>
    </source>
</evidence>
<dbReference type="AlphaFoldDB" id="A0A0B7IMR1"/>
<gene>
    <name evidence="1" type="ORF">CCAND93_380022</name>
</gene>
<accession>A0A0B7IMR1</accession>
<dbReference type="STRING" id="1848903.CCAND38_150038"/>
<sequence length="64" mass="7767">MNYLKIETNSHNDMENCLLEIVKIWYCDTTFGNITDLFSVFYDKSTPIYKKIWLCCKKYDDIRK</sequence>
<proteinExistence type="predicted"/>